<reference evidence="1" key="1">
    <citation type="submission" date="2023-03" db="EMBL/GenBank/DDBJ databases">
        <title>Andean soil-derived lignocellulolytic bacterial consortium as a source of novel taxa and putative plastic-active enzymes.</title>
        <authorList>
            <person name="Diaz-Garcia L."/>
            <person name="Chuvochina M."/>
            <person name="Feuerriegel G."/>
            <person name="Bunk B."/>
            <person name="Sproer C."/>
            <person name="Streit W.R."/>
            <person name="Rodriguez L.M."/>
            <person name="Overmann J."/>
            <person name="Jimenez D.J."/>
        </authorList>
    </citation>
    <scope>NUCLEOTIDE SEQUENCE</scope>
    <source>
        <strain evidence="1">MAG 4610</strain>
    </source>
</reference>
<evidence type="ECO:0000313" key="1">
    <source>
        <dbReference type="EMBL" id="WEK12549.1"/>
    </source>
</evidence>
<evidence type="ECO:0000313" key="2">
    <source>
        <dbReference type="Proteomes" id="UP001213972"/>
    </source>
</evidence>
<dbReference type="EMBL" id="CP119321">
    <property type="protein sequence ID" value="WEK12549.1"/>
    <property type="molecule type" value="Genomic_DNA"/>
</dbReference>
<sequence length="50" mass="5717">MDRPAVRPRLYLRDLVDGSMLWRLADGDLDGAHATLEAFAEMLIFSTRPR</sequence>
<name>A0AAJ5VYD5_9MICO</name>
<gene>
    <name evidence="1" type="ORF">P0Y48_08665</name>
</gene>
<accession>A0AAJ5VYD5</accession>
<protein>
    <submittedName>
        <fullName evidence="1">Uncharacterized protein</fullName>
    </submittedName>
</protein>
<dbReference type="AlphaFoldDB" id="A0AAJ5VYD5"/>
<organism evidence="1 2">
    <name type="scientific">Candidatus Microbacterium phytovorans</name>
    <dbReference type="NCBI Taxonomy" id="3121374"/>
    <lineage>
        <taxon>Bacteria</taxon>
        <taxon>Bacillati</taxon>
        <taxon>Actinomycetota</taxon>
        <taxon>Actinomycetes</taxon>
        <taxon>Micrococcales</taxon>
        <taxon>Microbacteriaceae</taxon>
        <taxon>Microbacterium</taxon>
    </lineage>
</organism>
<proteinExistence type="predicted"/>
<dbReference type="Proteomes" id="UP001213972">
    <property type="component" value="Chromosome"/>
</dbReference>